<dbReference type="EMBL" id="HACA01018284">
    <property type="protein sequence ID" value="CDW35645.1"/>
    <property type="molecule type" value="Transcribed_RNA"/>
</dbReference>
<dbReference type="InterPro" id="IPR046450">
    <property type="entry name" value="PA_dom_sf"/>
</dbReference>
<dbReference type="FunFam" id="3.40.630.10:FF:000101">
    <property type="entry name" value="N-acetylated alpha-linked acidic dipeptidase like 1"/>
    <property type="match status" value="1"/>
</dbReference>
<reference evidence="5" key="1">
    <citation type="submission" date="2014-05" db="EMBL/GenBank/DDBJ databases">
        <authorList>
            <person name="Chronopoulou M."/>
        </authorList>
    </citation>
    <scope>NUCLEOTIDE SEQUENCE</scope>
    <source>
        <tissue evidence="5">Whole organism</tissue>
    </source>
</reference>
<evidence type="ECO:0000313" key="5">
    <source>
        <dbReference type="EMBL" id="CDW35645.1"/>
    </source>
</evidence>
<dbReference type="Pfam" id="PF04253">
    <property type="entry name" value="TFR_dimer"/>
    <property type="match status" value="1"/>
</dbReference>
<comment type="similarity">
    <text evidence="1">Belongs to the peptidase M28 family. M28B subfamily.</text>
</comment>
<dbReference type="PANTHER" id="PTHR10404">
    <property type="entry name" value="N-ACETYLATED-ALPHA-LINKED ACIDIC DIPEPTIDASE"/>
    <property type="match status" value="1"/>
</dbReference>
<gene>
    <name evidence="5" type="primary">NAALAD2</name>
</gene>
<dbReference type="Gene3D" id="3.50.30.30">
    <property type="match status" value="1"/>
</dbReference>
<feature type="domain" description="Peptidase M28" evidence="4">
    <location>
        <begin position="399"/>
        <end position="524"/>
    </location>
</feature>
<dbReference type="OrthoDB" id="6353348at2759"/>
<dbReference type="InterPro" id="IPR039373">
    <property type="entry name" value="Peptidase_M28B"/>
</dbReference>
<keyword evidence="2" id="KW-0472">Membrane</keyword>
<keyword evidence="2" id="KW-1133">Transmembrane helix</keyword>
<protein>
    <submittedName>
        <fullName evidence="5">Nacetylated alphalinked acidic dipeptidase 2 [Falco cherrug]</fullName>
    </submittedName>
</protein>
<dbReference type="InterPro" id="IPR007484">
    <property type="entry name" value="Peptidase_M28"/>
</dbReference>
<dbReference type="InterPro" id="IPR036757">
    <property type="entry name" value="TFR-like_dimer_dom_sf"/>
</dbReference>
<sequence length="828" mass="93539">MPLINPSNGISSSIAYSRWEPLSDQDDEEIGDRPATRLQEFQRQEPSNTNNAILSEGLGTSIRSSAYSILHPGERSIFRVPCTKGAKIMILMIIFGIGWIIGFLIRWSVHNFYIDPMGHCITPISYSYSPEMSKWVQESITSEGIKSSFLNFTKEPHHRAGSPESAAFVDRMMRMWENYGLDKVEIDLANVRVTKSSEKRPNKINVFDKNGTILWSKNLNPDEGDKIAFSANGAGRGTLVYGHYGRISDFYELQKQGLTFNNSVVLLKTSSKFDTGSMVRNAQIFGAKGAILFPDPNAYILTPEGRIGRVPSNTVMSHSVKFIPGDPSSLYIDSQSSIPEIPVISLSFDEASVLMRKYVNGHNVSRKFWFELPLMTNESRDFSAEMHVHNDFKEIRLQNVIGVIPGRYEPTRYVIIGCHHDTWYQGAAKPGLGHSILMQLVKSFGKMRKQGWSPGRSIIFTSWDGEELGSLGITSWINRHRMELSSRAVSYIDLDHLVSGSKTIHVHASPLLRNIVEEASKQVFLKSDNGDIDGTLHSLYKILINDEAYEPIMLDIPSVKNSRKSRQNAKVSKGWSADEDAQQQVYLAKSPFQSFLGVSSVEISIKNENGNDAYPYVKTMHDTPETVEKFLDPRFQNSVLVGKYVATITMILSTSKKLPMWVSDYAKEVSQESIKFFRTYAQVLKENELNVLSQLKSAISDFQSSSKQLHNNFRTRLPLLEFLEYHEFNDQLSEVERSFLMPRDFEIPNVIYSPYRHVIRGPSPLNSGKLETFPRLRASLELVLKTSLGSWDMVKREAFFVSEALKAATCVMDNHILLANARETQVLS</sequence>
<proteinExistence type="inferred from homology"/>
<evidence type="ECO:0000256" key="2">
    <source>
        <dbReference type="SAM" id="Phobius"/>
    </source>
</evidence>
<organism evidence="5">
    <name type="scientific">Lepeophtheirus salmonis</name>
    <name type="common">Salmon louse</name>
    <name type="synonym">Caligus salmonis</name>
    <dbReference type="NCBI Taxonomy" id="72036"/>
    <lineage>
        <taxon>Eukaryota</taxon>
        <taxon>Metazoa</taxon>
        <taxon>Ecdysozoa</taxon>
        <taxon>Arthropoda</taxon>
        <taxon>Crustacea</taxon>
        <taxon>Multicrustacea</taxon>
        <taxon>Hexanauplia</taxon>
        <taxon>Copepoda</taxon>
        <taxon>Siphonostomatoida</taxon>
        <taxon>Caligidae</taxon>
        <taxon>Lepeophtheirus</taxon>
    </lineage>
</organism>
<evidence type="ECO:0000256" key="1">
    <source>
        <dbReference type="ARBA" id="ARBA00005634"/>
    </source>
</evidence>
<dbReference type="Pfam" id="PF04389">
    <property type="entry name" value="Peptidase_M28"/>
    <property type="match status" value="1"/>
</dbReference>
<name>A0A0K2UC67_LEPSM</name>
<dbReference type="GO" id="GO:0004180">
    <property type="term" value="F:carboxypeptidase activity"/>
    <property type="evidence" value="ECO:0007669"/>
    <property type="project" value="TreeGrafter"/>
</dbReference>
<dbReference type="AlphaFoldDB" id="A0A0K2UC67"/>
<dbReference type="InterPro" id="IPR007365">
    <property type="entry name" value="TFR-like_dimer_dom"/>
</dbReference>
<dbReference type="SUPFAM" id="SSF53187">
    <property type="entry name" value="Zn-dependent exopeptidases"/>
    <property type="match status" value="1"/>
</dbReference>
<dbReference type="PANTHER" id="PTHR10404:SF46">
    <property type="entry name" value="VACUOLAR PROTEIN SORTING-ASSOCIATED PROTEIN 70"/>
    <property type="match status" value="1"/>
</dbReference>
<dbReference type="SUPFAM" id="SSF52025">
    <property type="entry name" value="PA domain"/>
    <property type="match status" value="1"/>
</dbReference>
<evidence type="ECO:0000259" key="3">
    <source>
        <dbReference type="Pfam" id="PF04253"/>
    </source>
</evidence>
<evidence type="ECO:0000259" key="4">
    <source>
        <dbReference type="Pfam" id="PF04389"/>
    </source>
</evidence>
<feature type="domain" description="Transferrin receptor-like dimerisation" evidence="3">
    <location>
        <begin position="692"/>
        <end position="809"/>
    </location>
</feature>
<dbReference type="Gene3D" id="1.20.930.40">
    <property type="entry name" value="Transferrin receptor-like, dimerisation domain"/>
    <property type="match status" value="1"/>
</dbReference>
<dbReference type="Gene3D" id="3.40.630.10">
    <property type="entry name" value="Zn peptidases"/>
    <property type="match status" value="1"/>
</dbReference>
<keyword evidence="2" id="KW-0812">Transmembrane</keyword>
<dbReference type="SUPFAM" id="SSF47672">
    <property type="entry name" value="Transferrin receptor-like dimerisation domain"/>
    <property type="match status" value="1"/>
</dbReference>
<feature type="transmembrane region" description="Helical" evidence="2">
    <location>
        <begin position="88"/>
        <end position="109"/>
    </location>
</feature>
<accession>A0A0K2UC67</accession>